<evidence type="ECO:0000313" key="2">
    <source>
        <dbReference type="Proteomes" id="UP000294886"/>
    </source>
</evidence>
<accession>A0A4R2JG01</accession>
<organism evidence="1 2">
    <name type="scientific">Caldanaerobacter subterraneus</name>
    <dbReference type="NCBI Taxonomy" id="911092"/>
    <lineage>
        <taxon>Bacteria</taxon>
        <taxon>Bacillati</taxon>
        <taxon>Bacillota</taxon>
        <taxon>Clostridia</taxon>
        <taxon>Thermoanaerobacterales</taxon>
        <taxon>Thermoanaerobacteraceae</taxon>
        <taxon>Caldanaerobacter</taxon>
    </lineage>
</organism>
<reference evidence="1 2" key="1">
    <citation type="submission" date="2019-03" db="EMBL/GenBank/DDBJ databases">
        <title>Genomic Encyclopedia of Type Strains, Phase IV (KMG-IV): sequencing the most valuable type-strain genomes for metagenomic binning, comparative biology and taxonomic classification.</title>
        <authorList>
            <person name="Goeker M."/>
        </authorList>
    </citation>
    <scope>NUCLEOTIDE SEQUENCE [LARGE SCALE GENOMIC DNA]</scope>
    <source>
        <strain evidence="1 2">DSM 13054</strain>
    </source>
</reference>
<dbReference type="RefSeq" id="WP_279432265.1">
    <property type="nucleotide sequence ID" value="NZ_SLWU01000027.1"/>
</dbReference>
<evidence type="ECO:0000313" key="1">
    <source>
        <dbReference type="EMBL" id="TCO57924.1"/>
    </source>
</evidence>
<proteinExistence type="predicted"/>
<sequence length="43" mass="4625">MLKAIGALAVGGLEKTVVKPEFFSDSSDMLMITKKHAFTKVSP</sequence>
<dbReference type="EMBL" id="SLWU01000027">
    <property type="protein sequence ID" value="TCO57924.1"/>
    <property type="molecule type" value="Genomic_DNA"/>
</dbReference>
<protein>
    <submittedName>
        <fullName evidence="1">Uncharacterized protein</fullName>
    </submittedName>
</protein>
<dbReference type="Proteomes" id="UP000294886">
    <property type="component" value="Unassembled WGS sequence"/>
</dbReference>
<comment type="caution">
    <text evidence="1">The sequence shown here is derived from an EMBL/GenBank/DDBJ whole genome shotgun (WGS) entry which is preliminary data.</text>
</comment>
<gene>
    <name evidence="1" type="ORF">EV203_12717</name>
</gene>
<name>A0A4R2JG01_9THEO</name>
<dbReference type="AlphaFoldDB" id="A0A4R2JG01"/>